<gene>
    <name evidence="2" type="ORF">BDP81DRAFT_432338</name>
</gene>
<keyword evidence="1" id="KW-0472">Membrane</keyword>
<protein>
    <submittedName>
        <fullName evidence="2">Uncharacterized protein</fullName>
    </submittedName>
</protein>
<accession>A0AAI9ZM41</accession>
<keyword evidence="1" id="KW-1133">Transmembrane helix</keyword>
<dbReference type="AlphaFoldDB" id="A0AAI9ZM41"/>
<feature type="transmembrane region" description="Helical" evidence="1">
    <location>
        <begin position="71"/>
        <end position="88"/>
    </location>
</feature>
<comment type="caution">
    <text evidence="2">The sequence shown here is derived from an EMBL/GenBank/DDBJ whole genome shotgun (WGS) entry which is preliminary data.</text>
</comment>
<organism evidence="2 3">
    <name type="scientific">Colletotrichum phormii</name>
    <dbReference type="NCBI Taxonomy" id="359342"/>
    <lineage>
        <taxon>Eukaryota</taxon>
        <taxon>Fungi</taxon>
        <taxon>Dikarya</taxon>
        <taxon>Ascomycota</taxon>
        <taxon>Pezizomycotina</taxon>
        <taxon>Sordariomycetes</taxon>
        <taxon>Hypocreomycetidae</taxon>
        <taxon>Glomerellales</taxon>
        <taxon>Glomerellaceae</taxon>
        <taxon>Colletotrichum</taxon>
        <taxon>Colletotrichum acutatum species complex</taxon>
    </lineage>
</organism>
<keyword evidence="1" id="KW-0812">Transmembrane</keyword>
<proteinExistence type="predicted"/>
<feature type="transmembrane region" description="Helical" evidence="1">
    <location>
        <begin position="37"/>
        <end position="59"/>
    </location>
</feature>
<dbReference type="Proteomes" id="UP001243989">
    <property type="component" value="Unassembled WGS sequence"/>
</dbReference>
<dbReference type="GeneID" id="85475635"/>
<reference evidence="2" key="1">
    <citation type="submission" date="2021-06" db="EMBL/GenBank/DDBJ databases">
        <title>Comparative genomics, transcriptomics and evolutionary studies reveal genomic signatures of adaptation to plant cell wall in hemibiotrophic fungi.</title>
        <authorList>
            <consortium name="DOE Joint Genome Institute"/>
            <person name="Baroncelli R."/>
            <person name="Diaz J.F."/>
            <person name="Benocci T."/>
            <person name="Peng M."/>
            <person name="Battaglia E."/>
            <person name="Haridas S."/>
            <person name="Andreopoulos W."/>
            <person name="Labutti K."/>
            <person name="Pangilinan J."/>
            <person name="Floch G.L."/>
            <person name="Makela M.R."/>
            <person name="Henrissat B."/>
            <person name="Grigoriev I.V."/>
            <person name="Crouch J.A."/>
            <person name="De Vries R.P."/>
            <person name="Sukno S.A."/>
            <person name="Thon M.R."/>
        </authorList>
    </citation>
    <scope>NUCLEOTIDE SEQUENCE</scope>
    <source>
        <strain evidence="2">CBS 102054</strain>
    </source>
</reference>
<evidence type="ECO:0000313" key="2">
    <source>
        <dbReference type="EMBL" id="KAK1634185.1"/>
    </source>
</evidence>
<evidence type="ECO:0000256" key="1">
    <source>
        <dbReference type="SAM" id="Phobius"/>
    </source>
</evidence>
<name>A0AAI9ZM41_9PEZI</name>
<dbReference type="RefSeq" id="XP_060442792.1">
    <property type="nucleotide sequence ID" value="XM_060590773.1"/>
</dbReference>
<dbReference type="EMBL" id="JAHMHQ010000015">
    <property type="protein sequence ID" value="KAK1634185.1"/>
    <property type="molecule type" value="Genomic_DNA"/>
</dbReference>
<evidence type="ECO:0000313" key="3">
    <source>
        <dbReference type="Proteomes" id="UP001243989"/>
    </source>
</evidence>
<sequence>MVPMGRIKPSDLRCRSLQKADILWLSPSSSNLLTQKLSFSLFSVWILPGFRYILLSLFFNFTLLEPTTMKFVLAASLFAAIVVVPVTAGECGTFGTDFGACLNWCSDTNPGAERYIIDGCYRAVCSSCRPAKERCKLIRPSAPRSVTI</sequence>
<keyword evidence="3" id="KW-1185">Reference proteome</keyword>